<dbReference type="InterPro" id="IPR013320">
    <property type="entry name" value="ConA-like_dom_sf"/>
</dbReference>
<evidence type="ECO:0000256" key="2">
    <source>
        <dbReference type="SAM" id="MobiDB-lite"/>
    </source>
</evidence>
<dbReference type="EMBL" id="SMFZ01000001">
    <property type="protein sequence ID" value="TCK26942.1"/>
    <property type="molecule type" value="Genomic_DNA"/>
</dbReference>
<dbReference type="RefSeq" id="WP_132424946.1">
    <property type="nucleotide sequence ID" value="NZ_SMFZ01000001.1"/>
</dbReference>
<proteinExistence type="inferred from homology"/>
<feature type="domain" description="GH16" evidence="3">
    <location>
        <begin position="23"/>
        <end position="281"/>
    </location>
</feature>
<organism evidence="4 5">
    <name type="scientific">Pseudonocardia endophytica</name>
    <dbReference type="NCBI Taxonomy" id="401976"/>
    <lineage>
        <taxon>Bacteria</taxon>
        <taxon>Bacillati</taxon>
        <taxon>Actinomycetota</taxon>
        <taxon>Actinomycetes</taxon>
        <taxon>Pseudonocardiales</taxon>
        <taxon>Pseudonocardiaceae</taxon>
        <taxon>Pseudonocardia</taxon>
    </lineage>
</organism>
<dbReference type="SUPFAM" id="SSF49899">
    <property type="entry name" value="Concanavalin A-like lectins/glucanases"/>
    <property type="match status" value="1"/>
</dbReference>
<reference evidence="4 5" key="1">
    <citation type="submission" date="2019-03" db="EMBL/GenBank/DDBJ databases">
        <title>Sequencing the genomes of 1000 actinobacteria strains.</title>
        <authorList>
            <person name="Klenk H.-P."/>
        </authorList>
    </citation>
    <scope>NUCLEOTIDE SEQUENCE [LARGE SCALE GENOMIC DNA]</scope>
    <source>
        <strain evidence="4 5">DSM 44969</strain>
    </source>
</reference>
<dbReference type="Gene3D" id="2.60.120.200">
    <property type="match status" value="1"/>
</dbReference>
<comment type="similarity">
    <text evidence="1">Belongs to the glycosyl hydrolase 16 family.</text>
</comment>
<name>A0A4R1I9K6_PSEEN</name>
<dbReference type="CDD" id="cd00413">
    <property type="entry name" value="Glyco_hydrolase_16"/>
    <property type="match status" value="1"/>
</dbReference>
<comment type="caution">
    <text evidence="4">The sequence shown here is derived from an EMBL/GenBank/DDBJ whole genome shotgun (WGS) entry which is preliminary data.</text>
</comment>
<evidence type="ECO:0000259" key="3">
    <source>
        <dbReference type="PROSITE" id="PS51762"/>
    </source>
</evidence>
<dbReference type="OrthoDB" id="4455781at2"/>
<dbReference type="Pfam" id="PF00722">
    <property type="entry name" value="Glyco_hydro_16"/>
    <property type="match status" value="1"/>
</dbReference>
<dbReference type="Proteomes" id="UP000295560">
    <property type="component" value="Unassembled WGS sequence"/>
</dbReference>
<dbReference type="InterPro" id="IPR000757">
    <property type="entry name" value="Beta-glucanase-like"/>
</dbReference>
<dbReference type="GO" id="GO:0005975">
    <property type="term" value="P:carbohydrate metabolic process"/>
    <property type="evidence" value="ECO:0007669"/>
    <property type="project" value="InterPro"/>
</dbReference>
<dbReference type="GO" id="GO:0004553">
    <property type="term" value="F:hydrolase activity, hydrolyzing O-glycosyl compounds"/>
    <property type="evidence" value="ECO:0007669"/>
    <property type="project" value="InterPro"/>
</dbReference>
<keyword evidence="4" id="KW-0378">Hydrolase</keyword>
<dbReference type="PROSITE" id="PS51762">
    <property type="entry name" value="GH16_2"/>
    <property type="match status" value="1"/>
</dbReference>
<protein>
    <submittedName>
        <fullName evidence="4">Glycosyl hydrolase family 16</fullName>
    </submittedName>
</protein>
<dbReference type="AlphaFoldDB" id="A0A4R1I9K6"/>
<sequence length="281" mass="30798">MTLLTILCVGALIAILGVVVTRDPSGGQSPPPSQAPAPSGVGGGTDAPWRPDDRSTLGPVRSDTEAAVQNNWPMIANDEFDGTSLDRSKWNPYTGETTGGVGRHREDNIAVRDGLLTITSKGKTSGGMAWANGQKYGRWEVRAKTNVGSGYGDVVLLWPDAEDWPEGGEINFMEIPNGERKESHFIVHYGEDNSQVGHTTQGDFTQWHNYAVEWAPDHIAGFIDGQEIFRTTDTNVIPPRPMHLALQQDIGPYGNDWIPALDERSPKTLDFQVDWVRIYGM</sequence>
<keyword evidence="5" id="KW-1185">Reference proteome</keyword>
<feature type="region of interest" description="Disordered" evidence="2">
    <location>
        <begin position="23"/>
        <end position="69"/>
    </location>
</feature>
<accession>A0A4R1I9K6</accession>
<dbReference type="PANTHER" id="PTHR10963">
    <property type="entry name" value="GLYCOSYL HYDROLASE-RELATED"/>
    <property type="match status" value="1"/>
</dbReference>
<evidence type="ECO:0000313" key="4">
    <source>
        <dbReference type="EMBL" id="TCK26942.1"/>
    </source>
</evidence>
<dbReference type="PANTHER" id="PTHR10963:SF55">
    <property type="entry name" value="GLYCOSIDE HYDROLASE FAMILY 16 PROTEIN"/>
    <property type="match status" value="1"/>
</dbReference>
<evidence type="ECO:0000313" key="5">
    <source>
        <dbReference type="Proteomes" id="UP000295560"/>
    </source>
</evidence>
<gene>
    <name evidence="4" type="ORF">EV378_2788</name>
</gene>
<dbReference type="InterPro" id="IPR050546">
    <property type="entry name" value="Glycosyl_Hydrlase_16"/>
</dbReference>
<evidence type="ECO:0000256" key="1">
    <source>
        <dbReference type="ARBA" id="ARBA00006865"/>
    </source>
</evidence>